<dbReference type="Proteomes" id="UP000620124">
    <property type="component" value="Unassembled WGS sequence"/>
</dbReference>
<organism evidence="2 3">
    <name type="scientific">Mycena venus</name>
    <dbReference type="NCBI Taxonomy" id="2733690"/>
    <lineage>
        <taxon>Eukaryota</taxon>
        <taxon>Fungi</taxon>
        <taxon>Dikarya</taxon>
        <taxon>Basidiomycota</taxon>
        <taxon>Agaricomycotina</taxon>
        <taxon>Agaricomycetes</taxon>
        <taxon>Agaricomycetidae</taxon>
        <taxon>Agaricales</taxon>
        <taxon>Marasmiineae</taxon>
        <taxon>Mycenaceae</taxon>
        <taxon>Mycena</taxon>
    </lineage>
</organism>
<name>A0A8H7D6J0_9AGAR</name>
<evidence type="ECO:0000313" key="3">
    <source>
        <dbReference type="Proteomes" id="UP000620124"/>
    </source>
</evidence>
<comment type="caution">
    <text evidence="2">The sequence shown here is derived from an EMBL/GenBank/DDBJ whole genome shotgun (WGS) entry which is preliminary data.</text>
</comment>
<protein>
    <submittedName>
        <fullName evidence="2">F-box domain-containing protein</fullName>
    </submittedName>
</protein>
<dbReference type="Pfam" id="PF12937">
    <property type="entry name" value="F-box-like"/>
    <property type="match status" value="1"/>
</dbReference>
<evidence type="ECO:0000313" key="2">
    <source>
        <dbReference type="EMBL" id="KAF7360658.1"/>
    </source>
</evidence>
<dbReference type="AlphaFoldDB" id="A0A8H7D6J0"/>
<evidence type="ECO:0000259" key="1">
    <source>
        <dbReference type="Pfam" id="PF12937"/>
    </source>
</evidence>
<dbReference type="EMBL" id="JACAZI010000005">
    <property type="protein sequence ID" value="KAF7360658.1"/>
    <property type="molecule type" value="Genomic_DNA"/>
</dbReference>
<sequence length="485" mass="54142">MIAHLDQPVTPMLFSNEILIQIFEHLTDGELLSLALISKRIHDLALLTHLSRHGITETNIATNSFPLLSTSGAFPAFCVARFITGVDALLLEFDPSTELERDVRALRNLARRRPEIRSIRLRFLLPPLYSGAMRSKRDAKDLMLSITLITKARSHPIVVVSPVSVAIVRPRKPRLSLVRRIISRADRAGPAIIQEDEFRRELMILPSLWQRGIRPSVSIDALDPPDAVGTLIVFHCAADSPNLHFPSTLWLSVDEATAIFNNLTIPLLRSVGAGLSGLSGAALRGFLCRHPTVERILLRWPNDVNHPSPALQVARQEPLPSEALPRLQNIHGNADLLGWMLSSANPFPQLTEIVMHLHNGASTRGDYLAALRGLARRPAIEAVDLHIFDWYPWDPSHFDVAATAGAPERELSHLVELRVTFKFAYGAGLRYIPALTTWLKLFPSLRQLALMDVSPPQGFEIFLAKECPQIQWCKCYPPREYGDLS</sequence>
<proteinExistence type="predicted"/>
<feature type="domain" description="F-box" evidence="1">
    <location>
        <begin position="16"/>
        <end position="50"/>
    </location>
</feature>
<dbReference type="InterPro" id="IPR001810">
    <property type="entry name" value="F-box_dom"/>
</dbReference>
<accession>A0A8H7D6J0</accession>
<gene>
    <name evidence="2" type="ORF">MVEN_00797500</name>
</gene>
<reference evidence="2" key="1">
    <citation type="submission" date="2020-05" db="EMBL/GenBank/DDBJ databases">
        <title>Mycena genomes resolve the evolution of fungal bioluminescence.</title>
        <authorList>
            <person name="Tsai I.J."/>
        </authorList>
    </citation>
    <scope>NUCLEOTIDE SEQUENCE</scope>
    <source>
        <strain evidence="2">CCC161011</strain>
    </source>
</reference>
<keyword evidence="3" id="KW-1185">Reference proteome</keyword>
<dbReference type="OrthoDB" id="2971629at2759"/>